<feature type="compositionally biased region" description="Basic residues" evidence="1">
    <location>
        <begin position="355"/>
        <end position="364"/>
    </location>
</feature>
<proteinExistence type="predicted"/>
<evidence type="ECO:0000256" key="1">
    <source>
        <dbReference type="SAM" id="MobiDB-lite"/>
    </source>
</evidence>
<name>A0A388M021_CHABU</name>
<evidence type="ECO:0000313" key="3">
    <source>
        <dbReference type="Proteomes" id="UP000265515"/>
    </source>
</evidence>
<feature type="compositionally biased region" description="Polar residues" evidence="1">
    <location>
        <begin position="500"/>
        <end position="523"/>
    </location>
</feature>
<organism evidence="2 3">
    <name type="scientific">Chara braunii</name>
    <name type="common">Braun's stonewort</name>
    <dbReference type="NCBI Taxonomy" id="69332"/>
    <lineage>
        <taxon>Eukaryota</taxon>
        <taxon>Viridiplantae</taxon>
        <taxon>Streptophyta</taxon>
        <taxon>Charophyceae</taxon>
        <taxon>Charales</taxon>
        <taxon>Characeae</taxon>
        <taxon>Chara</taxon>
    </lineage>
</organism>
<evidence type="ECO:0000313" key="2">
    <source>
        <dbReference type="EMBL" id="GBG87917.1"/>
    </source>
</evidence>
<gene>
    <name evidence="2" type="ORF">CBR_g46285</name>
</gene>
<reference evidence="2 3" key="1">
    <citation type="journal article" date="2018" name="Cell">
        <title>The Chara Genome: Secondary Complexity and Implications for Plant Terrestrialization.</title>
        <authorList>
            <person name="Nishiyama T."/>
            <person name="Sakayama H."/>
            <person name="Vries J.D."/>
            <person name="Buschmann H."/>
            <person name="Saint-Marcoux D."/>
            <person name="Ullrich K.K."/>
            <person name="Haas F.B."/>
            <person name="Vanderstraeten L."/>
            <person name="Becker D."/>
            <person name="Lang D."/>
            <person name="Vosolsobe S."/>
            <person name="Rombauts S."/>
            <person name="Wilhelmsson P.K.I."/>
            <person name="Janitza P."/>
            <person name="Kern R."/>
            <person name="Heyl A."/>
            <person name="Rumpler F."/>
            <person name="Villalobos L.I.A.C."/>
            <person name="Clay J.M."/>
            <person name="Skokan R."/>
            <person name="Toyoda A."/>
            <person name="Suzuki Y."/>
            <person name="Kagoshima H."/>
            <person name="Schijlen E."/>
            <person name="Tajeshwar N."/>
            <person name="Catarino B."/>
            <person name="Hetherington A.J."/>
            <person name="Saltykova A."/>
            <person name="Bonnot C."/>
            <person name="Breuninger H."/>
            <person name="Symeonidi A."/>
            <person name="Radhakrishnan G.V."/>
            <person name="Van Nieuwerburgh F."/>
            <person name="Deforce D."/>
            <person name="Chang C."/>
            <person name="Karol K.G."/>
            <person name="Hedrich R."/>
            <person name="Ulvskov P."/>
            <person name="Glockner G."/>
            <person name="Delwiche C.F."/>
            <person name="Petrasek J."/>
            <person name="Van de Peer Y."/>
            <person name="Friml J."/>
            <person name="Beilby M."/>
            <person name="Dolan L."/>
            <person name="Kohara Y."/>
            <person name="Sugano S."/>
            <person name="Fujiyama A."/>
            <person name="Delaux P.-M."/>
            <person name="Quint M."/>
            <person name="TheiBen G."/>
            <person name="Hagemann M."/>
            <person name="Harholt J."/>
            <person name="Dunand C."/>
            <person name="Zachgo S."/>
            <person name="Langdale J."/>
            <person name="Maumus F."/>
            <person name="Straeten D.V.D."/>
            <person name="Gould S.B."/>
            <person name="Rensing S.A."/>
        </authorList>
    </citation>
    <scope>NUCLEOTIDE SEQUENCE [LARGE SCALE GENOMIC DNA]</scope>
    <source>
        <strain evidence="2 3">S276</strain>
    </source>
</reference>
<dbReference type="EMBL" id="BFEA01000639">
    <property type="protein sequence ID" value="GBG87917.1"/>
    <property type="molecule type" value="Genomic_DNA"/>
</dbReference>
<feature type="compositionally biased region" description="Basic and acidic residues" evidence="1">
    <location>
        <begin position="489"/>
        <end position="499"/>
    </location>
</feature>
<dbReference type="AlphaFoldDB" id="A0A388M021"/>
<feature type="region of interest" description="Disordered" evidence="1">
    <location>
        <begin position="49"/>
        <end position="68"/>
    </location>
</feature>
<feature type="region of interest" description="Disordered" evidence="1">
    <location>
        <begin position="303"/>
        <end position="528"/>
    </location>
</feature>
<feature type="compositionally biased region" description="Gly residues" evidence="1">
    <location>
        <begin position="305"/>
        <end position="327"/>
    </location>
</feature>
<keyword evidence="3" id="KW-1185">Reference proteome</keyword>
<feature type="compositionally biased region" description="Basic and acidic residues" evidence="1">
    <location>
        <begin position="414"/>
        <end position="438"/>
    </location>
</feature>
<sequence>MYFDQQIGAFTIAGYATCFVDGEDFDADDSEEESVDGTLQAELAAERQRACSPGSQRMGVPGTLSGSGGASSMVVSTGQLMTQPPTFSIVTLTRMAGNTMTVASGGSLDLSVQAMLSQELVATLAPFAHSPSTIMELLPGPMEYDYAQQPPPDEPLEYEIGDTILADIRLLPGPIVCRDDYTATDDATWGHHIIWHPQHFQPALARGRWVMAIKEEREWQFCLHRRMSRSNFLKHAKNQIAKRLQRLNPEISQSRLHERTEEIFQEFKTSQWLEYLEEFYDRQTSPAYGYYWHVREDLGDRKKLSGGGDHGKGSGSSGGAHGKGLRSGSGASDKGTKPNDGASGKDASRGERQQTKKSKGRQATKGKGSAPNGDGHGKPTGPSGGGSTLEGSQGPQETERKGSGSSGGSTVEGSHGRVEHDSGLALERSRLDRAKSHTVESNPTVGSETIAGATGKASGPRSETMAGATGKASGPRGGSTTIGGASPVKESHGRVENDTRPTVTVESNSTVGTGSIAGTSGKASGTIDVVSPVEGSHGRVEHDRGPLLERSQLDRAEKLVVESNPTQQRGSIAGVSVKTSGRKGGVSCEGVSTTDQVWATTILVGDSVAMEVDITGTLTEL</sequence>
<comment type="caution">
    <text evidence="2">The sequence shown here is derived from an EMBL/GenBank/DDBJ whole genome shotgun (WGS) entry which is preliminary data.</text>
</comment>
<accession>A0A388M021</accession>
<protein>
    <submittedName>
        <fullName evidence="2">Uncharacterized protein</fullName>
    </submittedName>
</protein>
<dbReference type="Gramene" id="GBG87917">
    <property type="protein sequence ID" value="GBG87917"/>
    <property type="gene ID" value="CBR_g46285"/>
</dbReference>
<dbReference type="Proteomes" id="UP000265515">
    <property type="component" value="Unassembled WGS sequence"/>
</dbReference>